<gene>
    <name evidence="1" type="ORF">IAB37_04690</name>
</gene>
<organism evidence="1 2">
    <name type="scientific">Candidatus Faecivivens stercoravium</name>
    <dbReference type="NCBI Taxonomy" id="2840803"/>
    <lineage>
        <taxon>Bacteria</taxon>
        <taxon>Bacillati</taxon>
        <taxon>Bacillota</taxon>
        <taxon>Clostridia</taxon>
        <taxon>Eubacteriales</taxon>
        <taxon>Oscillospiraceae</taxon>
        <taxon>Oscillospiraceae incertae sedis</taxon>
        <taxon>Candidatus Faecivivens</taxon>
    </lineage>
</organism>
<reference evidence="1" key="1">
    <citation type="submission" date="2020-10" db="EMBL/GenBank/DDBJ databases">
        <authorList>
            <person name="Gilroy R."/>
        </authorList>
    </citation>
    <scope>NUCLEOTIDE SEQUENCE</scope>
    <source>
        <strain evidence="1">CHK189-12415</strain>
    </source>
</reference>
<dbReference type="Proteomes" id="UP000824241">
    <property type="component" value="Unassembled WGS sequence"/>
</dbReference>
<feature type="non-terminal residue" evidence="1">
    <location>
        <position position="1"/>
    </location>
</feature>
<dbReference type="AlphaFoldDB" id="A0A9D1DXD0"/>
<dbReference type="EMBL" id="DVHA01000155">
    <property type="protein sequence ID" value="HIR60854.1"/>
    <property type="molecule type" value="Genomic_DNA"/>
</dbReference>
<sequence length="40" mass="4470">RPEFAAALREAAEAGVAVLAWKCRVDEDGVRLEREMDIIL</sequence>
<evidence type="ECO:0000313" key="1">
    <source>
        <dbReference type="EMBL" id="HIR60854.1"/>
    </source>
</evidence>
<name>A0A9D1DXD0_9FIRM</name>
<reference evidence="1" key="2">
    <citation type="journal article" date="2021" name="PeerJ">
        <title>Extensive microbial diversity within the chicken gut microbiome revealed by metagenomics and culture.</title>
        <authorList>
            <person name="Gilroy R."/>
            <person name="Ravi A."/>
            <person name="Getino M."/>
            <person name="Pursley I."/>
            <person name="Horton D.L."/>
            <person name="Alikhan N.F."/>
            <person name="Baker D."/>
            <person name="Gharbi K."/>
            <person name="Hall N."/>
            <person name="Watson M."/>
            <person name="Adriaenssens E.M."/>
            <person name="Foster-Nyarko E."/>
            <person name="Jarju S."/>
            <person name="Secka A."/>
            <person name="Antonio M."/>
            <person name="Oren A."/>
            <person name="Chaudhuri R.R."/>
            <person name="La Ragione R."/>
            <person name="Hildebrand F."/>
            <person name="Pallen M.J."/>
        </authorList>
    </citation>
    <scope>NUCLEOTIDE SEQUENCE</scope>
    <source>
        <strain evidence="1">CHK189-12415</strain>
    </source>
</reference>
<dbReference type="Gene3D" id="3.40.1350.60">
    <property type="match status" value="1"/>
</dbReference>
<comment type="caution">
    <text evidence="1">The sequence shown here is derived from an EMBL/GenBank/DDBJ whole genome shotgun (WGS) entry which is preliminary data.</text>
</comment>
<proteinExistence type="predicted"/>
<evidence type="ECO:0000313" key="2">
    <source>
        <dbReference type="Proteomes" id="UP000824241"/>
    </source>
</evidence>
<protein>
    <submittedName>
        <fullName evidence="1">DNA/RNA nuclease SfsA</fullName>
    </submittedName>
</protein>
<accession>A0A9D1DXD0</accession>